<evidence type="ECO:0000256" key="1">
    <source>
        <dbReference type="ARBA" id="ARBA00006485"/>
    </source>
</evidence>
<dbReference type="GO" id="GO:0005524">
    <property type="term" value="F:ATP binding"/>
    <property type="evidence" value="ECO:0007669"/>
    <property type="project" value="UniProtKB-UniRule"/>
</dbReference>
<keyword evidence="7 10" id="KW-0067">ATP-binding</keyword>
<dbReference type="Gene3D" id="3.30.200.20">
    <property type="entry name" value="Phosphorylase Kinase, domain 1"/>
    <property type="match status" value="1"/>
</dbReference>
<evidence type="ECO:0000256" key="7">
    <source>
        <dbReference type="ARBA" id="ARBA00022840"/>
    </source>
</evidence>
<reference evidence="14 15" key="2">
    <citation type="submission" date="2018-11" db="EMBL/GenBank/DDBJ databases">
        <authorList>
            <consortium name="Pathogen Informatics"/>
        </authorList>
    </citation>
    <scope>NUCLEOTIDE SEQUENCE [LARGE SCALE GENOMIC DNA]</scope>
    <source>
        <strain evidence="14 15">NST_G2</strain>
    </source>
</reference>
<dbReference type="InterPro" id="IPR000719">
    <property type="entry name" value="Prot_kinase_dom"/>
</dbReference>
<evidence type="ECO:0000256" key="11">
    <source>
        <dbReference type="RuleBase" id="RU000304"/>
    </source>
</evidence>
<dbReference type="WBParaSite" id="SSLN_0000918201-mRNA-1">
    <property type="protein sequence ID" value="SSLN_0000918201-mRNA-1"/>
    <property type="gene ID" value="SSLN_0000918201"/>
</dbReference>
<feature type="domain" description="Protein kinase" evidence="13">
    <location>
        <begin position="116"/>
        <end position="336"/>
    </location>
</feature>
<dbReference type="GO" id="GO:0004693">
    <property type="term" value="F:cyclin-dependent protein serine/threonine kinase activity"/>
    <property type="evidence" value="ECO:0007669"/>
    <property type="project" value="UniProtKB-EC"/>
</dbReference>
<dbReference type="InterPro" id="IPR050108">
    <property type="entry name" value="CDK"/>
</dbReference>
<evidence type="ECO:0000313" key="14">
    <source>
        <dbReference type="EMBL" id="VDL95226.1"/>
    </source>
</evidence>
<dbReference type="FunFam" id="3.30.200.20:FF:000049">
    <property type="entry name" value="cyclin-dependent kinase-like 1 isoform X1"/>
    <property type="match status" value="1"/>
</dbReference>
<dbReference type="OrthoDB" id="548217at2759"/>
<comment type="catalytic activity">
    <reaction evidence="8">
        <text>L-threonyl-[protein] + ATP = O-phospho-L-threonyl-[protein] + ADP + H(+)</text>
        <dbReference type="Rhea" id="RHEA:46608"/>
        <dbReference type="Rhea" id="RHEA-COMP:11060"/>
        <dbReference type="Rhea" id="RHEA-COMP:11605"/>
        <dbReference type="ChEBI" id="CHEBI:15378"/>
        <dbReference type="ChEBI" id="CHEBI:30013"/>
        <dbReference type="ChEBI" id="CHEBI:30616"/>
        <dbReference type="ChEBI" id="CHEBI:61977"/>
        <dbReference type="ChEBI" id="CHEBI:456216"/>
        <dbReference type="EC" id="2.7.11.22"/>
    </reaction>
</comment>
<evidence type="ECO:0000256" key="8">
    <source>
        <dbReference type="ARBA" id="ARBA00047811"/>
    </source>
</evidence>
<dbReference type="InterPro" id="IPR011009">
    <property type="entry name" value="Kinase-like_dom_sf"/>
</dbReference>
<dbReference type="Proteomes" id="UP000275846">
    <property type="component" value="Unassembled WGS sequence"/>
</dbReference>
<dbReference type="InterPro" id="IPR017441">
    <property type="entry name" value="Protein_kinase_ATP_BS"/>
</dbReference>
<evidence type="ECO:0000256" key="5">
    <source>
        <dbReference type="ARBA" id="ARBA00022741"/>
    </source>
</evidence>
<keyword evidence="3 11" id="KW-0723">Serine/threonine-protein kinase</keyword>
<dbReference type="EC" id="2.7.11.22" evidence="2"/>
<evidence type="ECO:0000256" key="10">
    <source>
        <dbReference type="PROSITE-ProRule" id="PRU10141"/>
    </source>
</evidence>
<protein>
    <recommendedName>
        <fullName evidence="2">cyclin-dependent kinase</fullName>
        <ecNumber evidence="2">2.7.11.22</ecNumber>
    </recommendedName>
</protein>
<feature type="compositionally biased region" description="Basic and acidic residues" evidence="12">
    <location>
        <begin position="77"/>
        <end position="88"/>
    </location>
</feature>
<reference evidence="16" key="1">
    <citation type="submission" date="2016-06" db="UniProtKB">
        <authorList>
            <consortium name="WormBaseParasite"/>
        </authorList>
    </citation>
    <scope>IDENTIFICATION</scope>
</reference>
<sequence>MDSTGVRECLRTGSGRRSTNLTRSVLKKQSDGGREVDEEQTEVGSSKTPQARDPELSKEALEIEKADDSALVTHLGEGNRERSQDRRSSTRNRQNKSKEFSSFLLDSSGHLLFSRYEKLSKIGEGAYGVVFRCLDQKTGQMVAVKRFTATDDDPLVKKIAFREIKMLKRLKHPNLVNLLEVFRRKKKLHLVFQYIDYSLLQELDNPSSNTMDRDKVMDITWQILQGINFCHQSNCIHRDIKPENILINAQGEVKLCDFGFARFLADAGDTYTDYVATRWYRAPELLVGDTHYGPPVDVWAIGCVFAEMLTKMPLWPGRSDLDQLYLITRNLGKVLL</sequence>
<keyword evidence="5 10" id="KW-0547">Nucleotide-binding</keyword>
<dbReference type="AlphaFoldDB" id="A0A183SX93"/>
<name>A0A183SX93_SCHSO</name>
<evidence type="ECO:0000256" key="9">
    <source>
        <dbReference type="ARBA" id="ARBA00048367"/>
    </source>
</evidence>
<evidence type="ECO:0000256" key="4">
    <source>
        <dbReference type="ARBA" id="ARBA00022679"/>
    </source>
</evidence>
<dbReference type="GO" id="GO:0005634">
    <property type="term" value="C:nucleus"/>
    <property type="evidence" value="ECO:0007669"/>
    <property type="project" value="TreeGrafter"/>
</dbReference>
<comment type="similarity">
    <text evidence="1">Belongs to the protein kinase superfamily. CMGC Ser/Thr protein kinase family. CDC2/CDKX subfamily.</text>
</comment>
<evidence type="ECO:0000256" key="2">
    <source>
        <dbReference type="ARBA" id="ARBA00012425"/>
    </source>
</evidence>
<dbReference type="FunFam" id="1.10.510.10:FF:000624">
    <property type="entry name" value="Mitogen-activated protein kinase"/>
    <property type="match status" value="1"/>
</dbReference>
<proteinExistence type="inferred from homology"/>
<feature type="compositionally biased region" description="Basic and acidic residues" evidence="12">
    <location>
        <begin position="50"/>
        <end position="68"/>
    </location>
</feature>
<dbReference type="InterPro" id="IPR008271">
    <property type="entry name" value="Ser/Thr_kinase_AS"/>
</dbReference>
<keyword evidence="15" id="KW-1185">Reference proteome</keyword>
<evidence type="ECO:0000313" key="16">
    <source>
        <dbReference type="WBParaSite" id="SSLN_0000918201-mRNA-1"/>
    </source>
</evidence>
<feature type="binding site" evidence="10">
    <location>
        <position position="145"/>
    </location>
    <ligand>
        <name>ATP</name>
        <dbReference type="ChEBI" id="CHEBI:30616"/>
    </ligand>
</feature>
<feature type="region of interest" description="Disordered" evidence="12">
    <location>
        <begin position="1"/>
        <end position="97"/>
    </location>
</feature>
<comment type="catalytic activity">
    <reaction evidence="9">
        <text>L-seryl-[protein] + ATP = O-phospho-L-seryl-[protein] + ADP + H(+)</text>
        <dbReference type="Rhea" id="RHEA:17989"/>
        <dbReference type="Rhea" id="RHEA-COMP:9863"/>
        <dbReference type="Rhea" id="RHEA-COMP:11604"/>
        <dbReference type="ChEBI" id="CHEBI:15378"/>
        <dbReference type="ChEBI" id="CHEBI:29999"/>
        <dbReference type="ChEBI" id="CHEBI:30616"/>
        <dbReference type="ChEBI" id="CHEBI:83421"/>
        <dbReference type="ChEBI" id="CHEBI:456216"/>
        <dbReference type="EC" id="2.7.11.22"/>
    </reaction>
</comment>
<evidence type="ECO:0000256" key="6">
    <source>
        <dbReference type="ARBA" id="ARBA00022777"/>
    </source>
</evidence>
<dbReference type="PANTHER" id="PTHR24056">
    <property type="entry name" value="CELL DIVISION PROTEIN KINASE"/>
    <property type="match status" value="1"/>
</dbReference>
<gene>
    <name evidence="14" type="ORF">SSLN_LOCUS8841</name>
</gene>
<dbReference type="Gene3D" id="1.10.510.10">
    <property type="entry name" value="Transferase(Phosphotransferase) domain 1"/>
    <property type="match status" value="1"/>
</dbReference>
<keyword evidence="6" id="KW-0418">Kinase</keyword>
<keyword evidence="4" id="KW-0808">Transferase</keyword>
<dbReference type="PROSITE" id="PS00107">
    <property type="entry name" value="PROTEIN_KINASE_ATP"/>
    <property type="match status" value="1"/>
</dbReference>
<accession>A0A183SX93</accession>
<dbReference type="EMBL" id="UYSU01034885">
    <property type="protein sequence ID" value="VDL95226.1"/>
    <property type="molecule type" value="Genomic_DNA"/>
</dbReference>
<evidence type="ECO:0000259" key="13">
    <source>
        <dbReference type="PROSITE" id="PS50011"/>
    </source>
</evidence>
<dbReference type="SUPFAM" id="SSF56112">
    <property type="entry name" value="Protein kinase-like (PK-like)"/>
    <property type="match status" value="1"/>
</dbReference>
<dbReference type="Pfam" id="PF00069">
    <property type="entry name" value="Pkinase"/>
    <property type="match status" value="1"/>
</dbReference>
<dbReference type="PANTHER" id="PTHR24056:SF222">
    <property type="entry name" value="CYCLIN-DEPENDENT KINASE-LIKE 1"/>
    <property type="match status" value="1"/>
</dbReference>
<organism evidence="16">
    <name type="scientific">Schistocephalus solidus</name>
    <name type="common">Tapeworm</name>
    <dbReference type="NCBI Taxonomy" id="70667"/>
    <lineage>
        <taxon>Eukaryota</taxon>
        <taxon>Metazoa</taxon>
        <taxon>Spiralia</taxon>
        <taxon>Lophotrochozoa</taxon>
        <taxon>Platyhelminthes</taxon>
        <taxon>Cestoda</taxon>
        <taxon>Eucestoda</taxon>
        <taxon>Diphyllobothriidea</taxon>
        <taxon>Diphyllobothriidae</taxon>
        <taxon>Schistocephalus</taxon>
    </lineage>
</organism>
<dbReference type="PROSITE" id="PS50011">
    <property type="entry name" value="PROTEIN_KINASE_DOM"/>
    <property type="match status" value="1"/>
</dbReference>
<evidence type="ECO:0000313" key="15">
    <source>
        <dbReference type="Proteomes" id="UP000275846"/>
    </source>
</evidence>
<evidence type="ECO:0000256" key="3">
    <source>
        <dbReference type="ARBA" id="ARBA00022527"/>
    </source>
</evidence>
<dbReference type="PROSITE" id="PS00108">
    <property type="entry name" value="PROTEIN_KINASE_ST"/>
    <property type="match status" value="1"/>
</dbReference>
<dbReference type="SMART" id="SM00220">
    <property type="entry name" value="S_TKc"/>
    <property type="match status" value="1"/>
</dbReference>
<evidence type="ECO:0000256" key="12">
    <source>
        <dbReference type="SAM" id="MobiDB-lite"/>
    </source>
</evidence>